<dbReference type="RefSeq" id="WP_330091182.1">
    <property type="nucleotide sequence ID" value="NZ_JAUZMY010000007.1"/>
</dbReference>
<keyword evidence="3" id="KW-1185">Reference proteome</keyword>
<name>A0ABU7K565_9ACTN</name>
<proteinExistence type="predicted"/>
<dbReference type="InterPro" id="IPR007161">
    <property type="entry name" value="DUF364"/>
</dbReference>
<feature type="domain" description="Putative heavy-metal chelation" evidence="1">
    <location>
        <begin position="132"/>
        <end position="238"/>
    </location>
</feature>
<sequence length="275" mass="28992">MRDLDALFRSALADPSPPTATSVFWVHHGTRLAGSGVTYLNQYVLVRVGRAFGACAFEPGEIDPEVCAEASGGPLRDLLSHGPLPLRLAALDAYLGQAAPHSEDPRAEEVVLPEGTPEERALARDAAVAGLVPEPDGRKIGLIGVVNPLVAAIHDRGGRCLPCDLNLRTTRWGDPVTPDMEEVLSEADAVVATGMTLGNGTFDRILERCRERDVPLVVYAQSGAAVARAFLGSGVSALSAEPFPFSQFSAAPTALYRYRDHGADRRGTSAGGGRG</sequence>
<evidence type="ECO:0000259" key="1">
    <source>
        <dbReference type="Pfam" id="PF04016"/>
    </source>
</evidence>
<dbReference type="Proteomes" id="UP001356095">
    <property type="component" value="Unassembled WGS sequence"/>
</dbReference>
<comment type="caution">
    <text evidence="2">The sequence shown here is derived from an EMBL/GenBank/DDBJ whole genome shotgun (WGS) entry which is preliminary data.</text>
</comment>
<organism evidence="2 3">
    <name type="scientific">Nocardiopsis codii</name>
    <dbReference type="NCBI Taxonomy" id="3065942"/>
    <lineage>
        <taxon>Bacteria</taxon>
        <taxon>Bacillati</taxon>
        <taxon>Actinomycetota</taxon>
        <taxon>Actinomycetes</taxon>
        <taxon>Streptosporangiales</taxon>
        <taxon>Nocardiopsidaceae</taxon>
        <taxon>Nocardiopsis</taxon>
    </lineage>
</organism>
<reference evidence="2 3" key="1">
    <citation type="submission" date="2023-08" db="EMBL/GenBank/DDBJ databases">
        <authorList>
            <person name="Girao M."/>
            <person name="Carvalho M.F."/>
        </authorList>
    </citation>
    <scope>NUCLEOTIDE SEQUENCE [LARGE SCALE GENOMIC DNA]</scope>
    <source>
        <strain evidence="2 3">CT-R113</strain>
    </source>
</reference>
<dbReference type="Pfam" id="PF04016">
    <property type="entry name" value="DUF364"/>
    <property type="match status" value="1"/>
</dbReference>
<gene>
    <name evidence="2" type="ORF">Q8791_09155</name>
</gene>
<dbReference type="SUPFAM" id="SSF159713">
    <property type="entry name" value="Dhaf3308-like"/>
    <property type="match status" value="1"/>
</dbReference>
<evidence type="ECO:0000313" key="3">
    <source>
        <dbReference type="Proteomes" id="UP001356095"/>
    </source>
</evidence>
<dbReference type="EMBL" id="JAUZMY010000007">
    <property type="protein sequence ID" value="MEE2037385.1"/>
    <property type="molecule type" value="Genomic_DNA"/>
</dbReference>
<protein>
    <submittedName>
        <fullName evidence="2">DUF364 domain-containing protein</fullName>
    </submittedName>
</protein>
<accession>A0ABU7K565</accession>
<dbReference type="Gene3D" id="3.40.50.11590">
    <property type="match status" value="1"/>
</dbReference>
<evidence type="ECO:0000313" key="2">
    <source>
        <dbReference type="EMBL" id="MEE2037385.1"/>
    </source>
</evidence>